<dbReference type="Gene3D" id="1.10.10.1830">
    <property type="entry name" value="Non-ribosomal peptide synthase, adenylation domain"/>
    <property type="match status" value="1"/>
</dbReference>
<feature type="domain" description="TubC N-terminal docking" evidence="1">
    <location>
        <begin position="5"/>
        <end position="53"/>
    </location>
</feature>
<reference evidence="2" key="1">
    <citation type="submission" date="2024-06" db="EMBL/GenBank/DDBJ databases">
        <title>Draft Genome Sequence of Deinococcus sonorensis Type Strain KR-87, a Biofilm Producing Representative of the Genus Deinococcus.</title>
        <authorList>
            <person name="Boren L.S."/>
            <person name="Grosso R.A."/>
            <person name="Hugenberg-Cox A.N."/>
            <person name="Hill J.T.E."/>
            <person name="Albert C.M."/>
            <person name="Tuohy J.M."/>
        </authorList>
    </citation>
    <scope>NUCLEOTIDE SEQUENCE</scope>
    <source>
        <strain evidence="2">KR-87</strain>
    </source>
</reference>
<dbReference type="InterPro" id="IPR041464">
    <property type="entry name" value="TubC_N"/>
</dbReference>
<dbReference type="InterPro" id="IPR044894">
    <property type="entry name" value="TubC_N_sf"/>
</dbReference>
<protein>
    <recommendedName>
        <fullName evidence="1">TubC N-terminal docking domain-containing protein</fullName>
    </recommendedName>
</protein>
<organism evidence="2">
    <name type="scientific">Deinococcus sonorensis KR-87</name>
    <dbReference type="NCBI Taxonomy" id="694439"/>
    <lineage>
        <taxon>Bacteria</taxon>
        <taxon>Thermotogati</taxon>
        <taxon>Deinococcota</taxon>
        <taxon>Deinococci</taxon>
        <taxon>Deinococcales</taxon>
        <taxon>Deinococcaceae</taxon>
        <taxon>Deinococcus</taxon>
    </lineage>
</organism>
<dbReference type="KEGG" id="dsc:ABOD76_06635"/>
<dbReference type="EMBL" id="CP158299">
    <property type="protein sequence ID" value="XBV85976.1"/>
    <property type="molecule type" value="Genomic_DNA"/>
</dbReference>
<dbReference type="Pfam" id="PF18563">
    <property type="entry name" value="TubC_N"/>
    <property type="match status" value="1"/>
</dbReference>
<dbReference type="AlphaFoldDB" id="A0AAU7UBU6"/>
<dbReference type="RefSeq" id="WP_350244025.1">
    <property type="nucleotide sequence ID" value="NZ_CP158299.1"/>
</dbReference>
<evidence type="ECO:0000313" key="2">
    <source>
        <dbReference type="EMBL" id="XBV85976.1"/>
    </source>
</evidence>
<accession>A0AAU7UBU6</accession>
<name>A0AAU7UBU6_9DEIO</name>
<gene>
    <name evidence="2" type="ORF">ABOD76_06635</name>
</gene>
<evidence type="ECO:0000259" key="1">
    <source>
        <dbReference type="Pfam" id="PF18563"/>
    </source>
</evidence>
<sequence length="127" mass="12981">MVALDLLAELGARGVTLAVQDGKLTARGPKGAVTQELAAAIQAEKAALMQRLQGQPQAAALAPLPEPLVRLIRAAAVNSLGGPAKLPTGHVSNLGDYVLAAAALYAAGLEPERQLSDLWAARGAWVS</sequence>
<proteinExistence type="predicted"/>